<dbReference type="GeneID" id="51109314"/>
<protein>
    <recommendedName>
        <fullName evidence="4">Lipoprotein</fullName>
    </recommendedName>
</protein>
<evidence type="ECO:0000256" key="1">
    <source>
        <dbReference type="SAM" id="SignalP"/>
    </source>
</evidence>
<comment type="caution">
    <text evidence="2">The sequence shown here is derived from an EMBL/GenBank/DDBJ whole genome shotgun (WGS) entry which is preliminary data.</text>
</comment>
<feature type="signal peptide" evidence="1">
    <location>
        <begin position="1"/>
        <end position="22"/>
    </location>
</feature>
<dbReference type="PROSITE" id="PS51257">
    <property type="entry name" value="PROKAR_LIPOPROTEIN"/>
    <property type="match status" value="1"/>
</dbReference>
<feature type="chain" id="PRO_5022216581" description="Lipoprotein" evidence="1">
    <location>
        <begin position="23"/>
        <end position="178"/>
    </location>
</feature>
<dbReference type="EMBL" id="VJWE01000002">
    <property type="protein sequence ID" value="TWG40941.1"/>
    <property type="molecule type" value="Genomic_DNA"/>
</dbReference>
<accession>A0A561XXU7</accession>
<evidence type="ECO:0000313" key="2">
    <source>
        <dbReference type="EMBL" id="TWG40941.1"/>
    </source>
</evidence>
<proteinExistence type="predicted"/>
<gene>
    <name evidence="2" type="ORF">ATF69_0230</name>
</gene>
<name>A0A561XXU7_ACIDE</name>
<evidence type="ECO:0008006" key="4">
    <source>
        <dbReference type="Google" id="ProtNLM"/>
    </source>
</evidence>
<dbReference type="Proteomes" id="UP000321485">
    <property type="component" value="Unassembled WGS sequence"/>
</dbReference>
<keyword evidence="1" id="KW-0732">Signal</keyword>
<evidence type="ECO:0000313" key="3">
    <source>
        <dbReference type="Proteomes" id="UP000321485"/>
    </source>
</evidence>
<organism evidence="2 3">
    <name type="scientific">Acidovorax delafieldii</name>
    <name type="common">Pseudomonas delafieldii</name>
    <dbReference type="NCBI Taxonomy" id="47920"/>
    <lineage>
        <taxon>Bacteria</taxon>
        <taxon>Pseudomonadati</taxon>
        <taxon>Pseudomonadota</taxon>
        <taxon>Betaproteobacteria</taxon>
        <taxon>Burkholderiales</taxon>
        <taxon>Comamonadaceae</taxon>
        <taxon>Acidovorax</taxon>
    </lineage>
</organism>
<reference evidence="2 3" key="1">
    <citation type="journal article" date="2015" name="Stand. Genomic Sci.">
        <title>Genomic Encyclopedia of Bacterial and Archaeal Type Strains, Phase III: the genomes of soil and plant-associated and newly described type strains.</title>
        <authorList>
            <person name="Whitman W.B."/>
            <person name="Woyke T."/>
            <person name="Klenk H.P."/>
            <person name="Zhou Y."/>
            <person name="Lilburn T.G."/>
            <person name="Beck B.J."/>
            <person name="De Vos P."/>
            <person name="Vandamme P."/>
            <person name="Eisen J.A."/>
            <person name="Garrity G."/>
            <person name="Hugenholtz P."/>
            <person name="Kyrpides N.C."/>
        </authorList>
    </citation>
    <scope>NUCLEOTIDE SEQUENCE [LARGE SCALE GENOMIC DNA]</scope>
    <source>
        <strain evidence="2 3">DSM 64</strain>
    </source>
</reference>
<sequence length="178" mass="18680">MTQPTLRSCAPLRLAAAAAVVAGLAGCSKPEATGPATTSFDAITTACTQFLAARQPHVLPGAAGDWTLTGYSPALVQPEVTRTESTVTPYVGKLVIKDNEAQAHAPTEAAAQAVTLTPAHLLSNRTHTFIYSFDGTQWRWQNGQRLTKIPGQNDRLEAVTLADVSAAGPRGFAGCLPR</sequence>
<dbReference type="RefSeq" id="WP_146869639.1">
    <property type="nucleotide sequence ID" value="NZ_VJWE01000002.1"/>
</dbReference>
<dbReference type="AlphaFoldDB" id="A0A561XXU7"/>